<dbReference type="GO" id="GO:0003964">
    <property type="term" value="F:RNA-directed DNA polymerase activity"/>
    <property type="evidence" value="ECO:0007669"/>
    <property type="project" value="UniProtKB-EC"/>
</dbReference>
<dbReference type="AlphaFoldDB" id="A0A8R2R2U7"/>
<dbReference type="InterPro" id="IPR043128">
    <property type="entry name" value="Rev_trsase/Diguanyl_cyclase"/>
</dbReference>
<evidence type="ECO:0000313" key="3">
    <source>
        <dbReference type="Proteomes" id="UP000005204"/>
    </source>
</evidence>
<reference evidence="3" key="1">
    <citation type="journal article" date="2008" name="Insect Biochem. Mol. Biol.">
        <title>The genome of a lepidopteran model insect, the silkworm Bombyx mori.</title>
        <authorList>
            <consortium name="International Silkworm Genome Consortium"/>
        </authorList>
    </citation>
    <scope>NUCLEOTIDE SEQUENCE [LARGE SCALE GENOMIC DNA]</scope>
    <source>
        <strain evidence="3">p50T</strain>
    </source>
</reference>
<sequence length="161" mass="18577">MIPKSNEGFQQHLQDLEAVFGRLSEFKLHVNREKCTFAKERVRYLGHVITPDGVSPDPEKVSAVLNMLEPSNLKHLKTFLQTCSWFRKFIPNFSKIAEPLTRLTKKNYTWSWGPEQTQAFKELKRLLTTAPVLVQANFKQPLDGSGDVECEHKCLRSFPVF</sequence>
<accession>A0A8R2R2U7</accession>
<evidence type="ECO:0000256" key="1">
    <source>
        <dbReference type="ARBA" id="ARBA00012493"/>
    </source>
</evidence>
<dbReference type="InterPro" id="IPR050951">
    <property type="entry name" value="Retrovirus_Pol_polyprotein"/>
</dbReference>
<dbReference type="SUPFAM" id="SSF56672">
    <property type="entry name" value="DNA/RNA polymerases"/>
    <property type="match status" value="1"/>
</dbReference>
<proteinExistence type="predicted"/>
<dbReference type="EnsemblMetazoa" id="XM_038014433.1">
    <property type="protein sequence ID" value="XP_037870361.1"/>
    <property type="gene ID" value="LOC119629246"/>
</dbReference>
<dbReference type="Proteomes" id="UP000005204">
    <property type="component" value="Unassembled WGS sequence"/>
</dbReference>
<dbReference type="PANTHER" id="PTHR37984">
    <property type="entry name" value="PROTEIN CBG26694"/>
    <property type="match status" value="1"/>
</dbReference>
<organism evidence="2 3">
    <name type="scientific">Bombyx mori</name>
    <name type="common">Silk moth</name>
    <dbReference type="NCBI Taxonomy" id="7091"/>
    <lineage>
        <taxon>Eukaryota</taxon>
        <taxon>Metazoa</taxon>
        <taxon>Ecdysozoa</taxon>
        <taxon>Arthropoda</taxon>
        <taxon>Hexapoda</taxon>
        <taxon>Insecta</taxon>
        <taxon>Pterygota</taxon>
        <taxon>Neoptera</taxon>
        <taxon>Endopterygota</taxon>
        <taxon>Lepidoptera</taxon>
        <taxon>Glossata</taxon>
        <taxon>Ditrysia</taxon>
        <taxon>Bombycoidea</taxon>
        <taxon>Bombycidae</taxon>
        <taxon>Bombycinae</taxon>
        <taxon>Bombyx</taxon>
    </lineage>
</organism>
<dbReference type="FunFam" id="3.30.70.270:FF:000020">
    <property type="entry name" value="Transposon Tf2-6 polyprotein-like Protein"/>
    <property type="match status" value="1"/>
</dbReference>
<dbReference type="Gene3D" id="3.30.70.270">
    <property type="match status" value="2"/>
</dbReference>
<keyword evidence="3" id="KW-1185">Reference proteome</keyword>
<name>A0A8R2R2U7_BOMMO</name>
<dbReference type="PANTHER" id="PTHR37984:SF5">
    <property type="entry name" value="PROTEIN NYNRIN-LIKE"/>
    <property type="match status" value="1"/>
</dbReference>
<evidence type="ECO:0000313" key="2">
    <source>
        <dbReference type="EnsemblMetazoa" id="XP_037870361.1"/>
    </source>
</evidence>
<dbReference type="InterPro" id="IPR043502">
    <property type="entry name" value="DNA/RNA_pol_sf"/>
</dbReference>
<protein>
    <recommendedName>
        <fullName evidence="1">RNA-directed DNA polymerase</fullName>
        <ecNumber evidence="1">2.7.7.49</ecNumber>
    </recommendedName>
</protein>
<reference evidence="2" key="2">
    <citation type="submission" date="2022-06" db="UniProtKB">
        <authorList>
            <consortium name="EnsemblMetazoa"/>
        </authorList>
    </citation>
    <scope>IDENTIFICATION</scope>
    <source>
        <strain evidence="2">p50T (Dazao)</strain>
    </source>
</reference>
<dbReference type="EC" id="2.7.7.49" evidence="1"/>